<keyword evidence="4" id="KW-1185">Reference proteome</keyword>
<accession>A0AAN9IEU3</accession>
<evidence type="ECO:0000313" key="3">
    <source>
        <dbReference type="EMBL" id="KAK7276607.1"/>
    </source>
</evidence>
<sequence length="382" mass="42046">MVGNLAIQVSSLPTCLSSCVIPLQGNSLKFTPLPSRRRNKINTIRATSADAGHSQQQSSTSEAKNPLEVVLDIPRAVWKQTLRPLSDFGFGRRSIWEGGVGLFLVSGTLLFVLSVAWLRGFQIRSKFRKYTAVFEFSQACGISTGTPVRIRGVTVGDVIRVNPSLRNIEAVVEIEDDKTIIPRNSLVEVNQSGLLMETIIDISPRNPIPTPSVGPLDKDCPKEGLIVCDREKIKGHQGVSLDALVGIFTRLGRDVEEIGIVNSYALAERAFSIVEEAKPLLTQIKAMAEDVQPLLAEVRDSGMLKEVENLTRSLAQVSDDLRRVHSSIMTPENTELIRKSIYTLVFTLKNIENISSDVLGFTGDETTKKNLKLLIKSLSRLL</sequence>
<keyword evidence="1" id="KW-0472">Membrane</keyword>
<dbReference type="InterPro" id="IPR039342">
    <property type="entry name" value="TGD2-like"/>
</dbReference>
<dbReference type="AlphaFoldDB" id="A0AAN9IEU3"/>
<dbReference type="PANTHER" id="PTHR34675">
    <property type="entry name" value="PROTEIN TRIGALACTOSYLDIACYLGLYCEROL 2, CHLOROPLASTIC"/>
    <property type="match status" value="1"/>
</dbReference>
<name>A0AAN9IEU3_CROPI</name>
<organism evidence="3 4">
    <name type="scientific">Crotalaria pallida</name>
    <name type="common">Smooth rattlebox</name>
    <name type="synonym">Crotalaria striata</name>
    <dbReference type="NCBI Taxonomy" id="3830"/>
    <lineage>
        <taxon>Eukaryota</taxon>
        <taxon>Viridiplantae</taxon>
        <taxon>Streptophyta</taxon>
        <taxon>Embryophyta</taxon>
        <taxon>Tracheophyta</taxon>
        <taxon>Spermatophyta</taxon>
        <taxon>Magnoliopsida</taxon>
        <taxon>eudicotyledons</taxon>
        <taxon>Gunneridae</taxon>
        <taxon>Pentapetalae</taxon>
        <taxon>rosids</taxon>
        <taxon>fabids</taxon>
        <taxon>Fabales</taxon>
        <taxon>Fabaceae</taxon>
        <taxon>Papilionoideae</taxon>
        <taxon>50 kb inversion clade</taxon>
        <taxon>genistoids sensu lato</taxon>
        <taxon>core genistoids</taxon>
        <taxon>Crotalarieae</taxon>
        <taxon>Crotalaria</taxon>
    </lineage>
</organism>
<dbReference type="GO" id="GO:0005543">
    <property type="term" value="F:phospholipid binding"/>
    <property type="evidence" value="ECO:0007669"/>
    <property type="project" value="TreeGrafter"/>
</dbReference>
<dbReference type="InterPro" id="IPR003399">
    <property type="entry name" value="Mce/MlaD"/>
</dbReference>
<comment type="caution">
    <text evidence="3">The sequence shown here is derived from an EMBL/GenBank/DDBJ whole genome shotgun (WGS) entry which is preliminary data.</text>
</comment>
<dbReference type="PANTHER" id="PTHR34675:SF3">
    <property type="entry name" value="ABC-TYPE TRANSPORT SYSTEM PROTEIN"/>
    <property type="match status" value="1"/>
</dbReference>
<keyword evidence="1" id="KW-1133">Transmembrane helix</keyword>
<evidence type="ECO:0000313" key="4">
    <source>
        <dbReference type="Proteomes" id="UP001372338"/>
    </source>
</evidence>
<evidence type="ECO:0000256" key="1">
    <source>
        <dbReference type="SAM" id="Phobius"/>
    </source>
</evidence>
<protein>
    <recommendedName>
        <fullName evidence="2">Mce/MlaD domain-containing protein</fullName>
    </recommendedName>
</protein>
<dbReference type="Proteomes" id="UP001372338">
    <property type="component" value="Unassembled WGS sequence"/>
</dbReference>
<reference evidence="3 4" key="1">
    <citation type="submission" date="2024-01" db="EMBL/GenBank/DDBJ databases">
        <title>The genomes of 5 underutilized Papilionoideae crops provide insights into root nodulation and disease resistanc.</title>
        <authorList>
            <person name="Yuan L."/>
        </authorList>
    </citation>
    <scope>NUCLEOTIDE SEQUENCE [LARGE SCALE GENOMIC DNA]</scope>
    <source>
        <strain evidence="3">ZHUSHIDOU_FW_LH</strain>
        <tissue evidence="3">Leaf</tissue>
    </source>
</reference>
<proteinExistence type="predicted"/>
<feature type="transmembrane region" description="Helical" evidence="1">
    <location>
        <begin position="95"/>
        <end position="118"/>
    </location>
</feature>
<gene>
    <name evidence="3" type="ORF">RIF29_17750</name>
</gene>
<feature type="domain" description="Mce/MlaD" evidence="2">
    <location>
        <begin position="128"/>
        <end position="204"/>
    </location>
</feature>
<dbReference type="EMBL" id="JAYWIO010000003">
    <property type="protein sequence ID" value="KAK7276607.1"/>
    <property type="molecule type" value="Genomic_DNA"/>
</dbReference>
<dbReference type="Pfam" id="PF02470">
    <property type="entry name" value="MlaD"/>
    <property type="match status" value="1"/>
</dbReference>
<dbReference type="GO" id="GO:0005319">
    <property type="term" value="F:lipid transporter activity"/>
    <property type="evidence" value="ECO:0007669"/>
    <property type="project" value="TreeGrafter"/>
</dbReference>
<keyword evidence="1" id="KW-0812">Transmembrane</keyword>
<evidence type="ECO:0000259" key="2">
    <source>
        <dbReference type="Pfam" id="PF02470"/>
    </source>
</evidence>
<dbReference type="GO" id="GO:0009706">
    <property type="term" value="C:chloroplast inner membrane"/>
    <property type="evidence" value="ECO:0007669"/>
    <property type="project" value="TreeGrafter"/>
</dbReference>